<protein>
    <submittedName>
        <fullName evidence="4">4'-phosphopantetheinyl transferase family protein</fullName>
    </submittedName>
</protein>
<dbReference type="PANTHER" id="PTHR12215">
    <property type="entry name" value="PHOSPHOPANTETHEINE TRANSFERASE"/>
    <property type="match status" value="1"/>
</dbReference>
<evidence type="ECO:0000256" key="1">
    <source>
        <dbReference type="ARBA" id="ARBA00010990"/>
    </source>
</evidence>
<dbReference type="Gene3D" id="3.90.470.20">
    <property type="entry name" value="4'-phosphopantetheinyl transferase domain"/>
    <property type="match status" value="1"/>
</dbReference>
<sequence>MDKIYTFILKVSDFDIEKSFIYLQELDKYKDRNIISHPQKLFSQLIRYLVFKRFFSISNIKFNQLESGKPNLVNSKLDFSISHTTKFLIMSVSERKVGVDIEHIRDRKNIEKIAERFFRDEEYSQLKKSENFIKDFFMLWTLKEAEVKRSGLGIAKGFNEAAFKKDIDNKWISCNFEQDFFTFNYEDIIGSICCENVENLPREFFRINNNFGFEKINIEEVK</sequence>
<feature type="domain" description="4'-phosphopantetheinyl transferase" evidence="3">
    <location>
        <begin position="97"/>
        <end position="174"/>
    </location>
</feature>
<evidence type="ECO:0000256" key="2">
    <source>
        <dbReference type="ARBA" id="ARBA00022679"/>
    </source>
</evidence>
<keyword evidence="5" id="KW-1185">Reference proteome</keyword>
<dbReference type="InterPro" id="IPR008278">
    <property type="entry name" value="4-PPantetheinyl_Trfase_dom"/>
</dbReference>
<dbReference type="EMBL" id="JBHSJH010000002">
    <property type="protein sequence ID" value="MFC4892350.1"/>
    <property type="molecule type" value="Genomic_DNA"/>
</dbReference>
<keyword evidence="2 4" id="KW-0808">Transferase</keyword>
<organism evidence="4 5">
    <name type="scientific">Pseudofrancisella aestuarii</name>
    <dbReference type="NCBI Taxonomy" id="2670347"/>
    <lineage>
        <taxon>Bacteria</taxon>
        <taxon>Pseudomonadati</taxon>
        <taxon>Pseudomonadota</taxon>
        <taxon>Gammaproteobacteria</taxon>
        <taxon>Thiotrichales</taxon>
        <taxon>Francisellaceae</taxon>
        <taxon>Pseudofrancisella</taxon>
    </lineage>
</organism>
<dbReference type="PANTHER" id="PTHR12215:SF10">
    <property type="entry name" value="L-AMINOADIPATE-SEMIALDEHYDE DEHYDROGENASE-PHOSPHOPANTETHEINYL TRANSFERASE"/>
    <property type="match status" value="1"/>
</dbReference>
<comment type="similarity">
    <text evidence="1">Belongs to the P-Pant transferase superfamily. Gsp/Sfp/HetI/AcpT family.</text>
</comment>
<dbReference type="Proteomes" id="UP001595926">
    <property type="component" value="Unassembled WGS sequence"/>
</dbReference>
<name>A0ABV9TB44_9GAMM</name>
<dbReference type="GO" id="GO:0016740">
    <property type="term" value="F:transferase activity"/>
    <property type="evidence" value="ECO:0007669"/>
    <property type="project" value="UniProtKB-KW"/>
</dbReference>
<dbReference type="InterPro" id="IPR050559">
    <property type="entry name" value="P-Pant_transferase_sf"/>
</dbReference>
<dbReference type="InterPro" id="IPR037143">
    <property type="entry name" value="4-PPantetheinyl_Trfase_dom_sf"/>
</dbReference>
<dbReference type="SUPFAM" id="SSF56214">
    <property type="entry name" value="4'-phosphopantetheinyl transferase"/>
    <property type="match status" value="2"/>
</dbReference>
<comment type="caution">
    <text evidence="4">The sequence shown here is derived from an EMBL/GenBank/DDBJ whole genome shotgun (WGS) entry which is preliminary data.</text>
</comment>
<reference evidence="5" key="1">
    <citation type="journal article" date="2019" name="Int. J. Syst. Evol. Microbiol.">
        <title>The Global Catalogue of Microorganisms (GCM) 10K type strain sequencing project: providing services to taxonomists for standard genome sequencing and annotation.</title>
        <authorList>
            <consortium name="The Broad Institute Genomics Platform"/>
            <consortium name="The Broad Institute Genome Sequencing Center for Infectious Disease"/>
            <person name="Wu L."/>
            <person name="Ma J."/>
        </authorList>
    </citation>
    <scope>NUCLEOTIDE SEQUENCE [LARGE SCALE GENOMIC DNA]</scope>
    <source>
        <strain evidence="5">CGMCC 1.13718</strain>
    </source>
</reference>
<dbReference type="RefSeq" id="WP_119329755.1">
    <property type="nucleotide sequence ID" value="NZ_JBHSJH010000002.1"/>
</dbReference>
<evidence type="ECO:0000313" key="5">
    <source>
        <dbReference type="Proteomes" id="UP001595926"/>
    </source>
</evidence>
<evidence type="ECO:0000313" key="4">
    <source>
        <dbReference type="EMBL" id="MFC4892350.1"/>
    </source>
</evidence>
<evidence type="ECO:0000259" key="3">
    <source>
        <dbReference type="Pfam" id="PF01648"/>
    </source>
</evidence>
<dbReference type="Pfam" id="PF01648">
    <property type="entry name" value="ACPS"/>
    <property type="match status" value="1"/>
</dbReference>
<proteinExistence type="inferred from homology"/>
<gene>
    <name evidence="4" type="ORF">ACFPDQ_04735</name>
</gene>
<accession>A0ABV9TB44</accession>